<dbReference type="Proteomes" id="UP000565572">
    <property type="component" value="Unassembled WGS sequence"/>
</dbReference>
<feature type="region of interest" description="Disordered" evidence="1">
    <location>
        <begin position="45"/>
        <end position="139"/>
    </location>
</feature>
<feature type="compositionally biased region" description="Basic and acidic residues" evidence="1">
    <location>
        <begin position="49"/>
        <end position="75"/>
    </location>
</feature>
<accession>A0A7W5JSW2</accession>
<sequence length="139" mass="13797">MPDGRDGPLDGGVDRCRVGDVAPDAEGTAADLRRAQLGGVLVEVDDDDLRPRVGEDVGDRRPDAGDGTGDERDPSVEAEGQVDLGLSVGAGGGDGDSSSGWDGVGRNVAPPGPTGRAGVAPSSTTGQSAVLVTLPTPPE</sequence>
<organism evidence="2 3">
    <name type="scientific">Microlunatus antarcticus</name>
    <dbReference type="NCBI Taxonomy" id="53388"/>
    <lineage>
        <taxon>Bacteria</taxon>
        <taxon>Bacillati</taxon>
        <taxon>Actinomycetota</taxon>
        <taxon>Actinomycetes</taxon>
        <taxon>Propionibacteriales</taxon>
        <taxon>Propionibacteriaceae</taxon>
        <taxon>Microlunatus</taxon>
    </lineage>
</organism>
<dbReference type="AlphaFoldDB" id="A0A7W5JSW2"/>
<reference evidence="2 3" key="1">
    <citation type="submission" date="2020-08" db="EMBL/GenBank/DDBJ databases">
        <title>Sequencing the genomes of 1000 actinobacteria strains.</title>
        <authorList>
            <person name="Klenk H.-P."/>
        </authorList>
    </citation>
    <scope>NUCLEOTIDE SEQUENCE [LARGE SCALE GENOMIC DNA]</scope>
    <source>
        <strain evidence="2 3">DSM 11053</strain>
    </source>
</reference>
<feature type="region of interest" description="Disordered" evidence="1">
    <location>
        <begin position="1"/>
        <end position="22"/>
    </location>
</feature>
<evidence type="ECO:0000313" key="2">
    <source>
        <dbReference type="EMBL" id="MBB3325725.1"/>
    </source>
</evidence>
<protein>
    <submittedName>
        <fullName evidence="2">Uncharacterized protein</fullName>
    </submittedName>
</protein>
<keyword evidence="3" id="KW-1185">Reference proteome</keyword>
<dbReference type="EMBL" id="JACHZG010000001">
    <property type="protein sequence ID" value="MBB3325725.1"/>
    <property type="molecule type" value="Genomic_DNA"/>
</dbReference>
<evidence type="ECO:0000313" key="3">
    <source>
        <dbReference type="Proteomes" id="UP000565572"/>
    </source>
</evidence>
<name>A0A7W5JSW2_9ACTN</name>
<evidence type="ECO:0000256" key="1">
    <source>
        <dbReference type="SAM" id="MobiDB-lite"/>
    </source>
</evidence>
<gene>
    <name evidence="2" type="ORF">FHX39_000669</name>
</gene>
<proteinExistence type="predicted"/>
<feature type="compositionally biased region" description="Basic and acidic residues" evidence="1">
    <location>
        <begin position="1"/>
        <end position="18"/>
    </location>
</feature>
<comment type="caution">
    <text evidence="2">The sequence shown here is derived from an EMBL/GenBank/DDBJ whole genome shotgun (WGS) entry which is preliminary data.</text>
</comment>
<feature type="compositionally biased region" description="Polar residues" evidence="1">
    <location>
        <begin position="121"/>
        <end position="130"/>
    </location>
</feature>
<feature type="compositionally biased region" description="Low complexity" evidence="1">
    <location>
        <begin position="96"/>
        <end position="105"/>
    </location>
</feature>